<dbReference type="InterPro" id="IPR051162">
    <property type="entry name" value="T4SS_component"/>
</dbReference>
<dbReference type="EMBL" id="VFOW01000001">
    <property type="protein sequence ID" value="TQL77050.1"/>
    <property type="molecule type" value="Genomic_DNA"/>
</dbReference>
<accession>A0A543AWX4</accession>
<feature type="compositionally biased region" description="Pro residues" evidence="1">
    <location>
        <begin position="469"/>
        <end position="487"/>
    </location>
</feature>
<keyword evidence="3" id="KW-1185">Reference proteome</keyword>
<dbReference type="Proteomes" id="UP000317043">
    <property type="component" value="Unassembled WGS sequence"/>
</dbReference>
<proteinExistence type="predicted"/>
<feature type="region of interest" description="Disordered" evidence="1">
    <location>
        <begin position="1"/>
        <end position="571"/>
    </location>
</feature>
<dbReference type="InParanoid" id="A0A543AWX4"/>
<keyword evidence="2" id="KW-0067">ATP-binding</keyword>
<protein>
    <submittedName>
        <fullName evidence="2">DNA helicase HerA-like ATPase</fullName>
    </submittedName>
</protein>
<evidence type="ECO:0000256" key="1">
    <source>
        <dbReference type="SAM" id="MobiDB-lite"/>
    </source>
</evidence>
<dbReference type="PANTHER" id="PTHR30121">
    <property type="entry name" value="UNCHARACTERIZED PROTEIN YJGR-RELATED"/>
    <property type="match status" value="1"/>
</dbReference>
<feature type="compositionally biased region" description="Polar residues" evidence="1">
    <location>
        <begin position="533"/>
        <end position="545"/>
    </location>
</feature>
<feature type="compositionally biased region" description="Polar residues" evidence="1">
    <location>
        <begin position="452"/>
        <end position="461"/>
    </location>
</feature>
<evidence type="ECO:0000313" key="3">
    <source>
        <dbReference type="Proteomes" id="UP000317043"/>
    </source>
</evidence>
<feature type="compositionally biased region" description="Pro residues" evidence="1">
    <location>
        <begin position="513"/>
        <end position="527"/>
    </location>
</feature>
<dbReference type="Pfam" id="PF12846">
    <property type="entry name" value="AAA_10"/>
    <property type="match status" value="1"/>
</dbReference>
<gene>
    <name evidence="2" type="ORF">FB566_2594</name>
</gene>
<dbReference type="GO" id="GO:0004386">
    <property type="term" value="F:helicase activity"/>
    <property type="evidence" value="ECO:0007669"/>
    <property type="project" value="UniProtKB-KW"/>
</dbReference>
<comment type="caution">
    <text evidence="2">The sequence shown here is derived from an EMBL/GenBank/DDBJ whole genome shotgun (WGS) entry which is preliminary data.</text>
</comment>
<feature type="compositionally biased region" description="Low complexity" evidence="1">
    <location>
        <begin position="300"/>
        <end position="311"/>
    </location>
</feature>
<keyword evidence="2" id="KW-0547">Nucleotide-binding</keyword>
<name>A0A543AWX4_9ACTN</name>
<feature type="compositionally biased region" description="Basic and acidic residues" evidence="1">
    <location>
        <begin position="47"/>
        <end position="60"/>
    </location>
</feature>
<keyword evidence="2" id="KW-0378">Hydrolase</keyword>
<keyword evidence="2" id="KW-0347">Helicase</keyword>
<feature type="compositionally biased region" description="Polar residues" evidence="1">
    <location>
        <begin position="1421"/>
        <end position="1430"/>
    </location>
</feature>
<organism evidence="2 3">
    <name type="scientific">Stackebrandtia endophytica</name>
    <dbReference type="NCBI Taxonomy" id="1496996"/>
    <lineage>
        <taxon>Bacteria</taxon>
        <taxon>Bacillati</taxon>
        <taxon>Actinomycetota</taxon>
        <taxon>Actinomycetes</taxon>
        <taxon>Glycomycetales</taxon>
        <taxon>Glycomycetaceae</taxon>
        <taxon>Stackebrandtia</taxon>
    </lineage>
</organism>
<feature type="region of interest" description="Disordered" evidence="1">
    <location>
        <begin position="1389"/>
        <end position="1438"/>
    </location>
</feature>
<feature type="compositionally biased region" description="Polar residues" evidence="1">
    <location>
        <begin position="142"/>
        <end position="156"/>
    </location>
</feature>
<feature type="compositionally biased region" description="Pro residues" evidence="1">
    <location>
        <begin position="1"/>
        <end position="10"/>
    </location>
</feature>
<reference evidence="2 3" key="1">
    <citation type="submission" date="2019-06" db="EMBL/GenBank/DDBJ databases">
        <title>Sequencing the genomes of 1000 actinobacteria strains.</title>
        <authorList>
            <person name="Klenk H.-P."/>
        </authorList>
    </citation>
    <scope>NUCLEOTIDE SEQUENCE [LARGE SCALE GENOMIC DNA]</scope>
    <source>
        <strain evidence="2 3">DSM 45928</strain>
    </source>
</reference>
<sequence>MTSSPPPPTGPSADTDSTTRPLAVFKAPKSSEPDPTTALADVLFGERASRTMDPSGERASRGASETTARPQESAEDEDPAADTGGSDADESGRPVGRVTDDGTTPAVDTASIFGEWGRPLADDASAEDAPTEPESPRPGVSVESSAPSDVGSTDSPESVETSNTSASSASDESRHAISPADNPRSPQEYPQGYPQADRAPERDFPQGNPQKGPGYPQDETGYPQAKASYPQVAGTVDAPSASGYPQDVVEPSSAPPSDGAQPDSTAPPLGPGPSGSPAATTSQEQFGQQEQRVLERIQARQRAQQLAAQREAASHGTVPGDDTRTGAAPSAPAQPDAAQTDTAQAGTPRSDTARPDTARRSAAQSAASPEEPVRQPAAGSVQPDPATSRLRPRQPEQPPPSRTRNPFAEAEVTARAQDEARRTAAGQTSGPAAEPSTGSRPATGNRGRPPQSVVNEMTQVRSGPIRFTAPPPPTTPVGHPTAPPPAAPVGHPTAPQSPAAEPIRSPSGQFPVVPHPTVDPLPPPPAIDPRLSSRPTPVPGNNQLVPYTPPTPPVNDGPVRVPKTPRQRDRTPAQELAITEIAGHATFTPTSVTAWYRLPEVRWAFRPDAEREALISAISEQYAGMAGYRLHLRRTTRPFPADEWARTVDMNTPAPLPAVLGANNWGDHLVAAQRHLHGVQHSEGQVYLGISFARRNLFDTMSEKWGRLFSKGTRDSERSRVDRLTEQFDEVLGAFGVRARRATSHELEWLIFRSVALGMEPPELLSAVRDGNWEPGDVLALTEQIERYRTPYGSTVKLVNRLTGEERHVAVLTVGRMEDLEIPERHEPWLHFHERAPWPMELSSRIDVLGPGEAFRNLEHRLRMIRSQQHDYDEHSMDAPPELERLAQRALVVGDEMTTGMATDAARVHGWHRIAVAADSREECLERARKLIQMYNRELRISLQHPKNQDWLAREFIPGEPVANTGYLRRMPVRLFAASLPQAASNVGDRRGDLIGRTAGTCRRPVFLDLHFPTEVRERSGLAVFVAEPGGGKSTLMGALGYLAARRGVQVTLLDPSGPLARLCEMPELKPYSKVLNLTGSESGTLAPYALIPTPKREHWGPGAEADREFHIAVSNARAERRMLVQDICSMLVPPQVAREASTARLLRHAARQVPAEETSTLEDIVDCLQEQGEEGSELAALLLDTAEMPLAMLFFGSPPSDMLTDDAMLTVITMAGLRLPDLKIEREYWSAEEALALPMLHTAHRLAVRRSYGGDINRRKLVGLDEAHFMEGWRSGRSFLVRMARDSRKWNLAALVASQNPKDILGLDVQNLVSTVFVGRIAEDAEIAAEALRMLRVPRDVGYEQTLASLSEPDAGDDTRLPYREFIMRDVDGRVQRVRADISYVPGLLDHLDTTPGSPDQAGRPNARPTSDPADPGARTAQSTSNQEQLAPESQMG</sequence>
<dbReference type="SUPFAM" id="SSF52540">
    <property type="entry name" value="P-loop containing nucleoside triphosphate hydrolases"/>
    <property type="match status" value="1"/>
</dbReference>
<dbReference type="InterPro" id="IPR027417">
    <property type="entry name" value="P-loop_NTPase"/>
</dbReference>
<feature type="compositionally biased region" description="Polar residues" evidence="1">
    <location>
        <begin position="425"/>
        <end position="442"/>
    </location>
</feature>
<feature type="compositionally biased region" description="Low complexity" evidence="1">
    <location>
        <begin position="326"/>
        <end position="348"/>
    </location>
</feature>
<dbReference type="PANTHER" id="PTHR30121:SF6">
    <property type="entry name" value="SLR6007 PROTEIN"/>
    <property type="match status" value="1"/>
</dbReference>
<feature type="compositionally biased region" description="Low complexity" evidence="1">
    <location>
        <begin position="158"/>
        <end position="170"/>
    </location>
</feature>
<evidence type="ECO:0000313" key="2">
    <source>
        <dbReference type="EMBL" id="TQL77050.1"/>
    </source>
</evidence>
<dbReference type="Gene3D" id="3.40.50.300">
    <property type="entry name" value="P-loop containing nucleotide triphosphate hydrolases"/>
    <property type="match status" value="1"/>
</dbReference>
<dbReference type="Gene3D" id="1.10.8.730">
    <property type="match status" value="1"/>
</dbReference>